<keyword evidence="3" id="KW-1185">Reference proteome</keyword>
<evidence type="ECO:0000256" key="1">
    <source>
        <dbReference type="SAM" id="MobiDB-lite"/>
    </source>
</evidence>
<dbReference type="AlphaFoldDB" id="A0AAV2G945"/>
<name>A0AAV2G945_9ROSI</name>
<dbReference type="EMBL" id="OZ034821">
    <property type="protein sequence ID" value="CAL1406070.1"/>
    <property type="molecule type" value="Genomic_DNA"/>
</dbReference>
<sequence>MPARNLSLVGESQQNPAQPDAIAGKHLPPISSSSHDPKGEHETQHVKEHVKPMVSNLEVGVDMDEDIQDKGMYHGVPKDHKKSKLGFGTAEMQSLMRKTNHYACPSISPQ</sequence>
<dbReference type="Proteomes" id="UP001497516">
    <property type="component" value="Chromosome 8"/>
</dbReference>
<evidence type="ECO:0000313" key="2">
    <source>
        <dbReference type="EMBL" id="CAL1406070.1"/>
    </source>
</evidence>
<proteinExistence type="predicted"/>
<gene>
    <name evidence="2" type="ORF">LTRI10_LOCUS45822</name>
</gene>
<evidence type="ECO:0000313" key="3">
    <source>
        <dbReference type="Proteomes" id="UP001497516"/>
    </source>
</evidence>
<organism evidence="2 3">
    <name type="scientific">Linum trigynum</name>
    <dbReference type="NCBI Taxonomy" id="586398"/>
    <lineage>
        <taxon>Eukaryota</taxon>
        <taxon>Viridiplantae</taxon>
        <taxon>Streptophyta</taxon>
        <taxon>Embryophyta</taxon>
        <taxon>Tracheophyta</taxon>
        <taxon>Spermatophyta</taxon>
        <taxon>Magnoliopsida</taxon>
        <taxon>eudicotyledons</taxon>
        <taxon>Gunneridae</taxon>
        <taxon>Pentapetalae</taxon>
        <taxon>rosids</taxon>
        <taxon>fabids</taxon>
        <taxon>Malpighiales</taxon>
        <taxon>Linaceae</taxon>
        <taxon>Linum</taxon>
    </lineage>
</organism>
<feature type="region of interest" description="Disordered" evidence="1">
    <location>
        <begin position="1"/>
        <end position="52"/>
    </location>
</feature>
<accession>A0AAV2G945</accession>
<feature type="compositionally biased region" description="Basic and acidic residues" evidence="1">
    <location>
        <begin position="35"/>
        <end position="51"/>
    </location>
</feature>
<protein>
    <submittedName>
        <fullName evidence="2">Uncharacterized protein</fullName>
    </submittedName>
</protein>
<reference evidence="2 3" key="1">
    <citation type="submission" date="2024-04" db="EMBL/GenBank/DDBJ databases">
        <authorList>
            <person name="Fracassetti M."/>
        </authorList>
    </citation>
    <scope>NUCLEOTIDE SEQUENCE [LARGE SCALE GENOMIC DNA]</scope>
</reference>